<accession>A0A139XBK3</accession>
<dbReference type="RefSeq" id="WP_017742017.1">
    <property type="nucleotide sequence ID" value="NZ_KQ976354.1"/>
</dbReference>
<dbReference type="OrthoDB" id="9848398at2"/>
<proteinExistence type="predicted"/>
<evidence type="ECO:0000313" key="2">
    <source>
        <dbReference type="Proteomes" id="UP000076925"/>
    </source>
</evidence>
<evidence type="ECO:0008006" key="3">
    <source>
        <dbReference type="Google" id="ProtNLM"/>
    </source>
</evidence>
<evidence type="ECO:0000313" key="1">
    <source>
        <dbReference type="EMBL" id="KYC42065.1"/>
    </source>
</evidence>
<name>A0A139XBK3_9CYAN</name>
<dbReference type="AlphaFoldDB" id="A0A139XBK3"/>
<sequence>MRATIFRESSSGSVNNSKFTRGDTENIKVRLVGQSLVAANFSFTFTAKINPSDPDGDAIIQKTSATNGGITVASVASNMLEATIAIASTDTEILKQDDELFYDIQMKTTTPVSVRTLEKGKFFIEADVTQTN</sequence>
<protein>
    <recommendedName>
        <fullName evidence="3">Calx-beta domain-containing protein</fullName>
    </recommendedName>
</protein>
<keyword evidence="2" id="KW-1185">Reference proteome</keyword>
<gene>
    <name evidence="1" type="ORF">WA1_18865</name>
</gene>
<dbReference type="Proteomes" id="UP000076925">
    <property type="component" value="Unassembled WGS sequence"/>
</dbReference>
<organism evidence="1 2">
    <name type="scientific">Scytonema hofmannii PCC 7110</name>
    <dbReference type="NCBI Taxonomy" id="128403"/>
    <lineage>
        <taxon>Bacteria</taxon>
        <taxon>Bacillati</taxon>
        <taxon>Cyanobacteriota</taxon>
        <taxon>Cyanophyceae</taxon>
        <taxon>Nostocales</taxon>
        <taxon>Scytonemataceae</taxon>
        <taxon>Scytonema</taxon>
    </lineage>
</organism>
<dbReference type="EMBL" id="ANNX02000020">
    <property type="protein sequence ID" value="KYC42065.1"/>
    <property type="molecule type" value="Genomic_DNA"/>
</dbReference>
<dbReference type="STRING" id="128403.WA1_18865"/>
<comment type="caution">
    <text evidence="1">The sequence shown here is derived from an EMBL/GenBank/DDBJ whole genome shotgun (WGS) entry which is preliminary data.</text>
</comment>
<reference evidence="1 2" key="1">
    <citation type="journal article" date="2013" name="Genome Biol. Evol.">
        <title>Genomes of Stigonematalean cyanobacteria (subsection V) and the evolution of oxygenic photosynthesis from prokaryotes to plastids.</title>
        <authorList>
            <person name="Dagan T."/>
            <person name="Roettger M."/>
            <person name="Stucken K."/>
            <person name="Landan G."/>
            <person name="Koch R."/>
            <person name="Major P."/>
            <person name="Gould S.B."/>
            <person name="Goremykin V.V."/>
            <person name="Rippka R."/>
            <person name="Tandeau de Marsac N."/>
            <person name="Gugger M."/>
            <person name="Lockhart P.J."/>
            <person name="Allen J.F."/>
            <person name="Brune I."/>
            <person name="Maus I."/>
            <person name="Puhler A."/>
            <person name="Martin W.F."/>
        </authorList>
    </citation>
    <scope>NUCLEOTIDE SEQUENCE [LARGE SCALE GENOMIC DNA]</scope>
    <source>
        <strain evidence="1 2">PCC 7110</strain>
    </source>
</reference>